<feature type="domain" description="RNB" evidence="1">
    <location>
        <begin position="2"/>
        <end position="138"/>
    </location>
</feature>
<dbReference type="Ensembl" id="ENSLAFT00000028814.1">
    <property type="protein sequence ID" value="ENSLAFP00000023290.1"/>
    <property type="gene ID" value="ENSLAFG00000025922.1"/>
</dbReference>
<dbReference type="GO" id="GO:0000932">
    <property type="term" value="C:P-body"/>
    <property type="evidence" value="ECO:0007669"/>
    <property type="project" value="TreeGrafter"/>
</dbReference>
<dbReference type="GO" id="GO:0000175">
    <property type="term" value="F:3'-5'-RNA exonuclease activity"/>
    <property type="evidence" value="ECO:0007669"/>
    <property type="project" value="UniProtKB-ARBA"/>
</dbReference>
<dbReference type="OMA" id="CVARHIY"/>
<reference evidence="2" key="2">
    <citation type="submission" date="2025-08" db="UniProtKB">
        <authorList>
            <consortium name="Ensembl"/>
        </authorList>
    </citation>
    <scope>IDENTIFICATION</scope>
    <source>
        <strain evidence="2">Isolate ISIS603380</strain>
    </source>
</reference>
<dbReference type="GO" id="GO:0003723">
    <property type="term" value="F:RNA binding"/>
    <property type="evidence" value="ECO:0007669"/>
    <property type="project" value="InterPro"/>
</dbReference>
<dbReference type="STRING" id="9785.ENSLAFP00000023290"/>
<dbReference type="PANTHER" id="PTHR23355">
    <property type="entry name" value="RIBONUCLEASE"/>
    <property type="match status" value="1"/>
</dbReference>
<dbReference type="PROSITE" id="PS01175">
    <property type="entry name" value="RIBONUCLEASE_II"/>
    <property type="match status" value="1"/>
</dbReference>
<dbReference type="SUPFAM" id="SSF50249">
    <property type="entry name" value="Nucleic acid-binding proteins"/>
    <property type="match status" value="1"/>
</dbReference>
<accession>G3U632</accession>
<name>G3U632_LOXAF</name>
<reference evidence="2 3" key="1">
    <citation type="submission" date="2009-06" db="EMBL/GenBank/DDBJ databases">
        <title>The Genome Sequence of Loxodonta africana (African elephant).</title>
        <authorList>
            <person name="Di Palma F."/>
            <person name="Heiman D."/>
            <person name="Young S."/>
            <person name="Johnson J."/>
            <person name="Lander E.S."/>
            <person name="Lindblad-Toh K."/>
        </authorList>
    </citation>
    <scope>NUCLEOTIDE SEQUENCE [LARGE SCALE GENOMIC DNA]</scope>
    <source>
        <strain evidence="2 3">Isolate ISIS603380</strain>
    </source>
</reference>
<dbReference type="InParanoid" id="G3U632"/>
<evidence type="ECO:0000313" key="2">
    <source>
        <dbReference type="Ensembl" id="ENSLAFP00000023290.1"/>
    </source>
</evidence>
<organism evidence="2 3">
    <name type="scientific">Loxodonta africana</name>
    <name type="common">African elephant</name>
    <dbReference type="NCBI Taxonomy" id="9785"/>
    <lineage>
        <taxon>Eukaryota</taxon>
        <taxon>Metazoa</taxon>
        <taxon>Chordata</taxon>
        <taxon>Craniata</taxon>
        <taxon>Vertebrata</taxon>
        <taxon>Euteleostomi</taxon>
        <taxon>Mammalia</taxon>
        <taxon>Eutheria</taxon>
        <taxon>Afrotheria</taxon>
        <taxon>Proboscidea</taxon>
        <taxon>Elephantidae</taxon>
        <taxon>Loxodonta</taxon>
    </lineage>
</organism>
<dbReference type="HOGENOM" id="CLU_1202251_0_0_1"/>
<dbReference type="GO" id="GO:0010587">
    <property type="term" value="P:miRNA catabolic process"/>
    <property type="evidence" value="ECO:0007669"/>
    <property type="project" value="TreeGrafter"/>
</dbReference>
<keyword evidence="3" id="KW-1185">Reference proteome</keyword>
<dbReference type="Pfam" id="PF00773">
    <property type="entry name" value="RNB"/>
    <property type="match status" value="1"/>
</dbReference>
<dbReference type="GeneTree" id="ENSGT00530000063106"/>
<evidence type="ECO:0000313" key="3">
    <source>
        <dbReference type="Proteomes" id="UP000007646"/>
    </source>
</evidence>
<dbReference type="InterPro" id="IPR012340">
    <property type="entry name" value="NA-bd_OB-fold"/>
</dbReference>
<protein>
    <recommendedName>
        <fullName evidence="1">RNB domain-containing protein</fullName>
    </recommendedName>
</protein>
<dbReference type="InterPro" id="IPR022966">
    <property type="entry name" value="RNase_II/R_CS"/>
</dbReference>
<proteinExistence type="predicted"/>
<sequence length="231" mass="25968">KEFMLLGNMAVAHKVQRAFPERALLAPYPLSQTGCLSTCPRPSGQEGPAVDLSSQSQLSEKSLTETFGDDTYSLARKEVLTNMCSRPMQMALYFCSGMLEDRTQFRHYALNIPLYTHFTSPIRRFPDLMVHRLLAAALGYRALPDLEPDAVQKQADHCNDRRMASKRVQELSTSLFFAVLVKVQPPACPLALLLLRPLTAPAPRSPGLWSLVLSLLYTTHRRAAPWSQRPW</sequence>
<dbReference type="Proteomes" id="UP000007646">
    <property type="component" value="Unassembled WGS sequence"/>
</dbReference>
<dbReference type="InterPro" id="IPR050180">
    <property type="entry name" value="RNR_Ribonuclease"/>
</dbReference>
<dbReference type="GO" id="GO:0006402">
    <property type="term" value="P:mRNA catabolic process"/>
    <property type="evidence" value="ECO:0007669"/>
    <property type="project" value="TreeGrafter"/>
</dbReference>
<dbReference type="PANTHER" id="PTHR23355:SF9">
    <property type="entry name" value="DIS3-LIKE EXONUCLEASE 2"/>
    <property type="match status" value="1"/>
</dbReference>
<dbReference type="eggNOG" id="KOG2102">
    <property type="taxonomic scope" value="Eukaryota"/>
</dbReference>
<dbReference type="AlphaFoldDB" id="G3U632"/>
<dbReference type="InterPro" id="IPR001900">
    <property type="entry name" value="RNase_II/R"/>
</dbReference>
<reference evidence="2" key="3">
    <citation type="submission" date="2025-09" db="UniProtKB">
        <authorList>
            <consortium name="Ensembl"/>
        </authorList>
    </citation>
    <scope>IDENTIFICATION</scope>
    <source>
        <strain evidence="2">Isolate ISIS603380</strain>
    </source>
</reference>
<evidence type="ECO:0000259" key="1">
    <source>
        <dbReference type="Pfam" id="PF00773"/>
    </source>
</evidence>